<dbReference type="PROSITE" id="PS50885">
    <property type="entry name" value="HAMP"/>
    <property type="match status" value="1"/>
</dbReference>
<dbReference type="InterPro" id="IPR003660">
    <property type="entry name" value="HAMP_dom"/>
</dbReference>
<dbReference type="GO" id="GO:0006935">
    <property type="term" value="P:chemotaxis"/>
    <property type="evidence" value="ECO:0007669"/>
    <property type="project" value="UniProtKB-KW"/>
</dbReference>
<gene>
    <name evidence="13" type="ORF">PP2015_3607</name>
</gene>
<feature type="domain" description="HAMP" evidence="12">
    <location>
        <begin position="294"/>
        <end position="348"/>
    </location>
</feature>
<dbReference type="Pfam" id="PF00672">
    <property type="entry name" value="HAMP"/>
    <property type="match status" value="1"/>
</dbReference>
<dbReference type="PANTHER" id="PTHR32089:SF117">
    <property type="entry name" value="METHYL ACCEPTING SENSORY TRANSDUCER WITH CACHE_1 SMALL MOLECULE BINDING DOMAIN"/>
    <property type="match status" value="1"/>
</dbReference>
<name>A0A0S2K726_9GAMM</name>
<protein>
    <submittedName>
        <fullName evidence="13">Chemotaxis protein</fullName>
    </submittedName>
</protein>
<keyword evidence="6 10" id="KW-0472">Membrane</keyword>
<dbReference type="SMART" id="SM00304">
    <property type="entry name" value="HAMP"/>
    <property type="match status" value="1"/>
</dbReference>
<dbReference type="STRING" id="161398.PP2015_3607"/>
<keyword evidence="4 10" id="KW-0812">Transmembrane</keyword>
<evidence type="ECO:0000259" key="11">
    <source>
        <dbReference type="PROSITE" id="PS50111"/>
    </source>
</evidence>
<dbReference type="Pfam" id="PF00015">
    <property type="entry name" value="MCPsignal"/>
    <property type="match status" value="1"/>
</dbReference>
<evidence type="ECO:0000313" key="13">
    <source>
        <dbReference type="EMBL" id="ALO44081.1"/>
    </source>
</evidence>
<sequence length="625" mass="68392">MKIRSKFSVVSGVVVFMVISLLALSTYILVENSLKQKTHAYVVDNTALLSSSISNWMAGKAAQIRILKHQLEADFSKSNFQKSLENNALRNEFLLVFGTLADERGLRSNNKNRVNPPEIDFRERAWYQQAKNSQGIVFTPPYVDAATKELLVSIVTSVNSAGFKGAIGGDLSLQTIADSVNTINFNNTGFAFIVDGQGTIITHPNASLNGKSSQAVYELSPNRQSEILELSHQNEDKLAYFLPLDDSAGVDWYLAVLLDKSLVYESLSTFTSRTFIFAVFSIALCVFLLRKLAKHLLSPLDTLESAIGQIASGGGDLTRRLNVQSEDECGVVANNFNQFLSYLQQLVSDIKHKAENITSESNHASQLSMQSSESLNQQYLSIDNLATAMHEMSTTSSDIAASAQDAAASVTAVNKTADENKQVFAKTTQDIVELSASISSAQQLSSELASYSNNIEQILSVINGIAEQTNLLALNAAIEAARAGEQGRGFAVVADEVRTLASRTQESTTEIKSMIEKIQHYSSQVQTSMDESKDKANRCVEHTQIASDSLESISNEVKEIMDRNIQIAAAIEEQSVVIEDINKNTISIRDISQQVDSFAHEQITANEQLLGDVKSQQSLLNKFIV</sequence>
<evidence type="ECO:0000256" key="5">
    <source>
        <dbReference type="ARBA" id="ARBA00022989"/>
    </source>
</evidence>
<dbReference type="SMART" id="SM00283">
    <property type="entry name" value="MA"/>
    <property type="match status" value="1"/>
</dbReference>
<dbReference type="Gene3D" id="3.30.450.20">
    <property type="entry name" value="PAS domain"/>
    <property type="match status" value="2"/>
</dbReference>
<dbReference type="CDD" id="cd12913">
    <property type="entry name" value="PDC1_MCP_like"/>
    <property type="match status" value="1"/>
</dbReference>
<dbReference type="CDD" id="cd12912">
    <property type="entry name" value="PDC2_MCP_like"/>
    <property type="match status" value="1"/>
</dbReference>
<keyword evidence="3" id="KW-0145">Chemotaxis</keyword>
<evidence type="ECO:0000256" key="6">
    <source>
        <dbReference type="ARBA" id="ARBA00023136"/>
    </source>
</evidence>
<proteinExistence type="inferred from homology"/>
<dbReference type="SUPFAM" id="SSF103190">
    <property type="entry name" value="Sensory domain-like"/>
    <property type="match status" value="1"/>
</dbReference>
<dbReference type="Gene3D" id="1.10.287.950">
    <property type="entry name" value="Methyl-accepting chemotaxis protein"/>
    <property type="match status" value="1"/>
</dbReference>
<dbReference type="PANTHER" id="PTHR32089">
    <property type="entry name" value="METHYL-ACCEPTING CHEMOTAXIS PROTEIN MCPB"/>
    <property type="match status" value="1"/>
</dbReference>
<evidence type="ECO:0000256" key="8">
    <source>
        <dbReference type="ARBA" id="ARBA00029447"/>
    </source>
</evidence>
<accession>A0A0S2K726</accession>
<dbReference type="InterPro" id="IPR033479">
    <property type="entry name" value="dCache_1"/>
</dbReference>
<dbReference type="CDD" id="cd11386">
    <property type="entry name" value="MCP_signal"/>
    <property type="match status" value="1"/>
</dbReference>
<dbReference type="RefSeq" id="WP_058031968.1">
    <property type="nucleotide sequence ID" value="NZ_CP013188.1"/>
</dbReference>
<dbReference type="KEGG" id="pphe:PP2015_3607"/>
<dbReference type="EMBL" id="CP013188">
    <property type="protein sequence ID" value="ALO44081.1"/>
    <property type="molecule type" value="Genomic_DNA"/>
</dbReference>
<dbReference type="Pfam" id="PF02743">
    <property type="entry name" value="dCache_1"/>
    <property type="match status" value="1"/>
</dbReference>
<dbReference type="CDD" id="cd06225">
    <property type="entry name" value="HAMP"/>
    <property type="match status" value="1"/>
</dbReference>
<evidence type="ECO:0000256" key="10">
    <source>
        <dbReference type="SAM" id="Phobius"/>
    </source>
</evidence>
<feature type="domain" description="Methyl-accepting transducer" evidence="11">
    <location>
        <begin position="353"/>
        <end position="589"/>
    </location>
</feature>
<dbReference type="FunFam" id="1.10.287.950:FF:000001">
    <property type="entry name" value="Methyl-accepting chemotaxis sensory transducer"/>
    <property type="match status" value="1"/>
</dbReference>
<dbReference type="InterPro" id="IPR029151">
    <property type="entry name" value="Sensor-like_sf"/>
</dbReference>
<dbReference type="PROSITE" id="PS50111">
    <property type="entry name" value="CHEMOTAXIS_TRANSDUC_2"/>
    <property type="match status" value="1"/>
</dbReference>
<dbReference type="Proteomes" id="UP000061457">
    <property type="component" value="Chromosome II"/>
</dbReference>
<evidence type="ECO:0000256" key="7">
    <source>
        <dbReference type="ARBA" id="ARBA00023224"/>
    </source>
</evidence>
<organism evidence="13 14">
    <name type="scientific">Pseudoalteromonas phenolica</name>
    <dbReference type="NCBI Taxonomy" id="161398"/>
    <lineage>
        <taxon>Bacteria</taxon>
        <taxon>Pseudomonadati</taxon>
        <taxon>Pseudomonadota</taxon>
        <taxon>Gammaproteobacteria</taxon>
        <taxon>Alteromonadales</taxon>
        <taxon>Pseudoalteromonadaceae</taxon>
        <taxon>Pseudoalteromonas</taxon>
    </lineage>
</organism>
<comment type="similarity">
    <text evidence="8">Belongs to the methyl-accepting chemotaxis (MCP) protein family.</text>
</comment>
<dbReference type="SUPFAM" id="SSF58104">
    <property type="entry name" value="Methyl-accepting chemotaxis protein (MCP) signaling domain"/>
    <property type="match status" value="1"/>
</dbReference>
<comment type="subcellular location">
    <subcellularLocation>
        <location evidence="1">Cell membrane</location>
        <topology evidence="1">Multi-pass membrane protein</topology>
    </subcellularLocation>
</comment>
<dbReference type="GO" id="GO:0007165">
    <property type="term" value="P:signal transduction"/>
    <property type="evidence" value="ECO:0007669"/>
    <property type="project" value="UniProtKB-KW"/>
</dbReference>
<dbReference type="OrthoDB" id="5918833at2"/>
<keyword evidence="5 10" id="KW-1133">Transmembrane helix</keyword>
<keyword evidence="14" id="KW-1185">Reference proteome</keyword>
<evidence type="ECO:0000313" key="14">
    <source>
        <dbReference type="Proteomes" id="UP000061457"/>
    </source>
</evidence>
<evidence type="ECO:0000256" key="1">
    <source>
        <dbReference type="ARBA" id="ARBA00004651"/>
    </source>
</evidence>
<dbReference type="AlphaFoldDB" id="A0A0S2K726"/>
<evidence type="ECO:0000256" key="4">
    <source>
        <dbReference type="ARBA" id="ARBA00022692"/>
    </source>
</evidence>
<keyword evidence="2" id="KW-1003">Cell membrane</keyword>
<keyword evidence="7 9" id="KW-0807">Transducer</keyword>
<reference evidence="13 14" key="1">
    <citation type="submission" date="2015-11" db="EMBL/GenBank/DDBJ databases">
        <authorList>
            <person name="Zhang Y."/>
            <person name="Guo Z."/>
        </authorList>
    </citation>
    <scope>NUCLEOTIDE SEQUENCE [LARGE SCALE GENOMIC DNA]</scope>
    <source>
        <strain evidence="13 14">KCTC 12086</strain>
    </source>
</reference>
<dbReference type="PATRIC" id="fig|161398.10.peg.3682"/>
<evidence type="ECO:0000259" key="12">
    <source>
        <dbReference type="PROSITE" id="PS50885"/>
    </source>
</evidence>
<feature type="transmembrane region" description="Helical" evidence="10">
    <location>
        <begin position="7"/>
        <end position="30"/>
    </location>
</feature>
<evidence type="ECO:0000256" key="3">
    <source>
        <dbReference type="ARBA" id="ARBA00022500"/>
    </source>
</evidence>
<dbReference type="InterPro" id="IPR004089">
    <property type="entry name" value="MCPsignal_dom"/>
</dbReference>
<evidence type="ECO:0000256" key="9">
    <source>
        <dbReference type="PROSITE-ProRule" id="PRU00284"/>
    </source>
</evidence>
<evidence type="ECO:0000256" key="2">
    <source>
        <dbReference type="ARBA" id="ARBA00022475"/>
    </source>
</evidence>
<dbReference type="GO" id="GO:0005886">
    <property type="term" value="C:plasma membrane"/>
    <property type="evidence" value="ECO:0007669"/>
    <property type="project" value="UniProtKB-SubCell"/>
</dbReference>